<dbReference type="PROSITE" id="PS50969">
    <property type="entry name" value="FCP1"/>
    <property type="match status" value="1"/>
</dbReference>
<evidence type="ECO:0000256" key="1">
    <source>
        <dbReference type="ARBA" id="ARBA00001946"/>
    </source>
</evidence>
<evidence type="ECO:0000259" key="12">
    <source>
        <dbReference type="PROSITE" id="PS50053"/>
    </source>
</evidence>
<dbReference type="EMBL" id="GBEZ01025354">
    <property type="protein sequence ID" value="JAC61726.1"/>
    <property type="molecule type" value="Transcribed_RNA"/>
</dbReference>
<feature type="domain" description="Ubiquitin-like" evidence="12">
    <location>
        <begin position="4"/>
        <end position="77"/>
    </location>
</feature>
<evidence type="ECO:0000256" key="4">
    <source>
        <dbReference type="ARBA" id="ARBA00022723"/>
    </source>
</evidence>
<dbReference type="SMART" id="SM00213">
    <property type="entry name" value="UBQ"/>
    <property type="match status" value="1"/>
</dbReference>
<dbReference type="InterPro" id="IPR011943">
    <property type="entry name" value="HAD-SF_hydro_IIID"/>
</dbReference>
<organism evidence="16">
    <name type="scientific">Tetraselmis sp. GSL018</name>
    <dbReference type="NCBI Taxonomy" id="582737"/>
    <lineage>
        <taxon>Eukaryota</taxon>
        <taxon>Viridiplantae</taxon>
        <taxon>Chlorophyta</taxon>
        <taxon>core chlorophytes</taxon>
        <taxon>Chlorodendrophyceae</taxon>
        <taxon>Chlorodendrales</taxon>
        <taxon>Chlorodendraceae</taxon>
        <taxon>Tetraselmis</taxon>
    </lineage>
</organism>
<dbReference type="PANTHER" id="PTHR48493:SF1">
    <property type="entry name" value="UBIQUITIN-LIKE DOMAIN-CONTAINING CTD PHOSPHATASE 1"/>
    <property type="match status" value="1"/>
</dbReference>
<keyword evidence="8" id="KW-0539">Nucleus</keyword>
<dbReference type="Gene3D" id="3.10.20.90">
    <property type="entry name" value="Phosphatidylinositol 3-kinase Catalytic Subunit, Chain A, domain 1"/>
    <property type="match status" value="1"/>
</dbReference>
<sequence>MSEIRTIDIKWDKQNFSLPLESELTVGDLKNAISEKTSVPAKRQKLLGLKVKGKLIVSEDVRLGDLELKPGRKVILMGTPDEALSEVERQAQAAPEVQDGFDIEEADQQTLQLKDREEVKEKLARRIKSVQVDVMNEPRPGKKCLVLDIDYTLFDLGSAAERAEELARPYLHEFLSATYQHYDLIIWSATSMKWVKVKMKELGVLSHPEYRITCMLDHAAMVTVHTEKYGVFDCKPLAFIWEKFPGLYHEGNTVMLDDLRRNYVMNKQNGLVIRPFRKAHVNRGSDRELLHLRDYLTSIGRLESLAGLNHNKWESYLRRERRSSRTDE</sequence>
<evidence type="ECO:0000256" key="5">
    <source>
        <dbReference type="ARBA" id="ARBA00022801"/>
    </source>
</evidence>
<feature type="domain" description="FCP1 homology" evidence="13">
    <location>
        <begin position="138"/>
        <end position="299"/>
    </location>
</feature>
<dbReference type="SUPFAM" id="SSF54236">
    <property type="entry name" value="Ubiquitin-like"/>
    <property type="match status" value="1"/>
</dbReference>
<keyword evidence="4" id="KW-0479">Metal-binding</keyword>
<dbReference type="Pfam" id="PF03031">
    <property type="entry name" value="NIF"/>
    <property type="match status" value="1"/>
</dbReference>
<evidence type="ECO:0000313" key="15">
    <source>
        <dbReference type="EMBL" id="JAC61726.1"/>
    </source>
</evidence>
<keyword evidence="7" id="KW-0904">Protein phosphatase</keyword>
<comment type="subcellular location">
    <subcellularLocation>
        <location evidence="2">Nucleus</location>
    </subcellularLocation>
</comment>
<comment type="catalytic activity">
    <reaction evidence="10">
        <text>O-phospho-L-seryl-[protein] + H2O = L-seryl-[protein] + phosphate</text>
        <dbReference type="Rhea" id="RHEA:20629"/>
        <dbReference type="Rhea" id="RHEA-COMP:9863"/>
        <dbReference type="Rhea" id="RHEA-COMP:11604"/>
        <dbReference type="ChEBI" id="CHEBI:15377"/>
        <dbReference type="ChEBI" id="CHEBI:29999"/>
        <dbReference type="ChEBI" id="CHEBI:43474"/>
        <dbReference type="ChEBI" id="CHEBI:83421"/>
        <dbReference type="EC" id="3.1.3.16"/>
    </reaction>
</comment>
<comment type="catalytic activity">
    <reaction evidence="11">
        <text>O-phospho-L-threonyl-[protein] + H2O = L-threonyl-[protein] + phosphate</text>
        <dbReference type="Rhea" id="RHEA:47004"/>
        <dbReference type="Rhea" id="RHEA-COMP:11060"/>
        <dbReference type="Rhea" id="RHEA-COMP:11605"/>
        <dbReference type="ChEBI" id="CHEBI:15377"/>
        <dbReference type="ChEBI" id="CHEBI:30013"/>
        <dbReference type="ChEBI" id="CHEBI:43474"/>
        <dbReference type="ChEBI" id="CHEBI:61977"/>
        <dbReference type="EC" id="3.1.3.16"/>
    </reaction>
</comment>
<dbReference type="Gene3D" id="3.40.50.1000">
    <property type="entry name" value="HAD superfamily/HAD-like"/>
    <property type="match status" value="1"/>
</dbReference>
<dbReference type="Pfam" id="PF00240">
    <property type="entry name" value="ubiquitin"/>
    <property type="match status" value="1"/>
</dbReference>
<dbReference type="NCBIfam" id="TIGR02245">
    <property type="entry name" value="HAD_IIID1"/>
    <property type="match status" value="1"/>
</dbReference>
<evidence type="ECO:0000256" key="2">
    <source>
        <dbReference type="ARBA" id="ARBA00004123"/>
    </source>
</evidence>
<dbReference type="InterPro" id="IPR000626">
    <property type="entry name" value="Ubiquitin-like_dom"/>
</dbReference>
<dbReference type="InterPro" id="IPR036412">
    <property type="entry name" value="HAD-like_sf"/>
</dbReference>
<accession>A0A061RDL5</accession>
<reference evidence="16" key="1">
    <citation type="submission" date="2014-05" db="EMBL/GenBank/DDBJ databases">
        <title>The transcriptome of the halophilic microalga Tetraselmis sp. GSL018 isolated from the Great Salt Lake, Utah.</title>
        <authorList>
            <person name="Jinkerson R.E."/>
            <person name="D'Adamo S."/>
            <person name="Posewitz M.C."/>
        </authorList>
    </citation>
    <scope>NUCLEOTIDE SEQUENCE</scope>
    <source>
        <strain evidence="16">GSL018</strain>
    </source>
</reference>
<dbReference type="EMBL" id="GBEZ01025791">
    <property type="protein sequence ID" value="JAC61338.1"/>
    <property type="molecule type" value="Transcribed_RNA"/>
</dbReference>
<evidence type="ECO:0000256" key="10">
    <source>
        <dbReference type="ARBA" id="ARBA00047761"/>
    </source>
</evidence>
<evidence type="ECO:0000256" key="11">
    <source>
        <dbReference type="ARBA" id="ARBA00048336"/>
    </source>
</evidence>
<dbReference type="GO" id="GO:0004722">
    <property type="term" value="F:protein serine/threonine phosphatase activity"/>
    <property type="evidence" value="ECO:0007669"/>
    <property type="project" value="UniProtKB-EC"/>
</dbReference>
<dbReference type="SUPFAM" id="SSF56784">
    <property type="entry name" value="HAD-like"/>
    <property type="match status" value="1"/>
</dbReference>
<dbReference type="PROSITE" id="PS50053">
    <property type="entry name" value="UBIQUITIN_2"/>
    <property type="match status" value="1"/>
</dbReference>
<keyword evidence="6" id="KW-0460">Magnesium</keyword>
<dbReference type="CDD" id="cd01813">
    <property type="entry name" value="Ubl_UBLCP1"/>
    <property type="match status" value="1"/>
</dbReference>
<dbReference type="InterPro" id="IPR029071">
    <property type="entry name" value="Ubiquitin-like_domsf"/>
</dbReference>
<dbReference type="SMART" id="SM00577">
    <property type="entry name" value="CPDc"/>
    <property type="match status" value="1"/>
</dbReference>
<evidence type="ECO:0000313" key="14">
    <source>
        <dbReference type="EMBL" id="JAC61338.1"/>
    </source>
</evidence>
<dbReference type="EMBL" id="GBEZ01017447">
    <property type="protein sequence ID" value="JAC68884.1"/>
    <property type="molecule type" value="Transcribed_RNA"/>
</dbReference>
<dbReference type="InterPro" id="IPR023214">
    <property type="entry name" value="HAD_sf"/>
</dbReference>
<protein>
    <recommendedName>
        <fullName evidence="3">protein-serine/threonine phosphatase</fullName>
        <ecNumber evidence="3">3.1.3.16</ecNumber>
    </recommendedName>
    <alternativeName>
        <fullName evidence="9">Nuclear proteasome inhibitor UBLCP1</fullName>
    </alternativeName>
</protein>
<dbReference type="EC" id="3.1.3.16" evidence="3"/>
<gene>
    <name evidence="16" type="primary">UBLCP1</name>
    <name evidence="15" type="ORF">TSPGSL018_25408</name>
    <name evidence="14" type="ORF">TSPGSL018_26541</name>
    <name evidence="16" type="ORF">TSPGSL018_7692</name>
</gene>
<proteinExistence type="predicted"/>
<evidence type="ECO:0000256" key="3">
    <source>
        <dbReference type="ARBA" id="ARBA00013081"/>
    </source>
</evidence>
<evidence type="ECO:0000256" key="9">
    <source>
        <dbReference type="ARBA" id="ARBA00032039"/>
    </source>
</evidence>
<evidence type="ECO:0000256" key="8">
    <source>
        <dbReference type="ARBA" id="ARBA00023242"/>
    </source>
</evidence>
<evidence type="ECO:0000256" key="6">
    <source>
        <dbReference type="ARBA" id="ARBA00022842"/>
    </source>
</evidence>
<dbReference type="GO" id="GO:0046872">
    <property type="term" value="F:metal ion binding"/>
    <property type="evidence" value="ECO:0007669"/>
    <property type="project" value="UniProtKB-KW"/>
</dbReference>
<dbReference type="PANTHER" id="PTHR48493">
    <property type="entry name" value="UBIQUITIN-LIKE DOMAIN-CONTAINING CTD PHOSPHATASE 1"/>
    <property type="match status" value="1"/>
</dbReference>
<evidence type="ECO:0000256" key="7">
    <source>
        <dbReference type="ARBA" id="ARBA00022912"/>
    </source>
</evidence>
<dbReference type="GO" id="GO:0090364">
    <property type="term" value="P:regulation of proteasome assembly"/>
    <property type="evidence" value="ECO:0007669"/>
    <property type="project" value="InterPro"/>
</dbReference>
<comment type="cofactor">
    <cofactor evidence="1">
        <name>Mg(2+)</name>
        <dbReference type="ChEBI" id="CHEBI:18420"/>
    </cofactor>
</comment>
<dbReference type="InterPro" id="IPR051658">
    <property type="entry name" value="UBLCP1"/>
</dbReference>
<dbReference type="AlphaFoldDB" id="A0A061RDL5"/>
<name>A0A061RDL5_9CHLO</name>
<keyword evidence="5" id="KW-0378">Hydrolase</keyword>
<dbReference type="GO" id="GO:0005634">
    <property type="term" value="C:nucleus"/>
    <property type="evidence" value="ECO:0007669"/>
    <property type="project" value="UniProtKB-SubCell"/>
</dbReference>
<dbReference type="InterPro" id="IPR004274">
    <property type="entry name" value="FCP1_dom"/>
</dbReference>
<evidence type="ECO:0000259" key="13">
    <source>
        <dbReference type="PROSITE" id="PS50969"/>
    </source>
</evidence>
<evidence type="ECO:0000313" key="16">
    <source>
        <dbReference type="EMBL" id="JAC68884.1"/>
    </source>
</evidence>